<dbReference type="Proteomes" id="UP000031271">
    <property type="component" value="Chromosome"/>
</dbReference>
<dbReference type="GO" id="GO:0005198">
    <property type="term" value="F:structural molecule activity"/>
    <property type="evidence" value="ECO:0007669"/>
    <property type="project" value="InterPro"/>
</dbReference>
<accession>A0A8D4C2W4</accession>
<evidence type="ECO:0000256" key="1">
    <source>
        <dbReference type="SAM" id="MobiDB-lite"/>
    </source>
</evidence>
<name>A0A8D4C2W4_9GAMM</name>
<organism evidence="2 4">
    <name type="scientific">Stutzerimonas balearica DSM 6083</name>
    <dbReference type="NCBI Taxonomy" id="1123016"/>
    <lineage>
        <taxon>Bacteria</taxon>
        <taxon>Pseudomonadati</taxon>
        <taxon>Pseudomonadota</taxon>
        <taxon>Gammaproteobacteria</taxon>
        <taxon>Pseudomonadales</taxon>
        <taxon>Pseudomonadaceae</taxon>
        <taxon>Stutzerimonas</taxon>
    </lineage>
</organism>
<sequence>MPASYPWLAQRGFLLPQRLTRVQASYDSAGNGRRLGGWKAPDGGPSSASLAGLQHLRNRSRAATRNDPYAFSAIDRLVSNTIGTGITPKPRHPDDGVRRQLQALWEDWCDEADADGRTDLYGLQALVCRAVYESGECFIRLRPRRLEDAMAVPLQLQVLEPEFVPHDKHEQGRGGNVIRAGIEYNAIGQRVAYWMYRTHPGDGPNPALRFNDLVRVPAEQVLHIYEPLRAGQLRGVPVLAPVLARLKSLDDFDDAVLFRQEVANLFAGFIRKPAPEDPPVDPVTGAPIQTDADGFTPMVGLEPGTLQELLPGEEVDFSNPPDAGNTYPDFMRQQLLATAAGAGLPFELLTGDLRNVNDRVIRVVLNEFRRRIEQRQFGVFVHQMCRPVRAAWLDMAVLAGAIALPDYPRQRRAYLRTRWVPQGWSYLHPVQDVQARRMEVRAGFTSRSEVALRQGYDAELIDAENAADIARADALGLAYDSDARANPPAPTATTNPPISNLEEPA</sequence>
<dbReference type="Proteomes" id="UP000182276">
    <property type="component" value="Unassembled WGS sequence"/>
</dbReference>
<dbReference type="KEGG" id="pbm:CL52_16525"/>
<gene>
    <name evidence="2" type="ORF">CL52_16525</name>
    <name evidence="3" type="ORF">SAMN05660875_10939</name>
</gene>
<feature type="region of interest" description="Disordered" evidence="1">
    <location>
        <begin position="481"/>
        <end position="505"/>
    </location>
</feature>
<reference evidence="2 4" key="3">
    <citation type="journal article" name="Genome Announc.">
        <title>Complete Genome Sequence of Pseudomonas balearica DSM 6083T.</title>
        <authorList>
            <person name="Bennasar-Figueras A."/>
            <person name="Salva-Serra F."/>
            <person name="Jaen-Luchoro D."/>
            <person name="Segui C."/>
            <person name="Aliaga F."/>
            <person name="Busquets A."/>
            <person name="Gomila M."/>
            <person name="Moore E.R."/>
            <person name="Lalucat J."/>
        </authorList>
    </citation>
    <scope>NUCLEOTIDE SEQUENCE [LARGE SCALE GENOMIC DNA]</scope>
    <source>
        <strain evidence="4">DSM 6083</strain>
        <strain evidence="2">DSM6083</strain>
    </source>
</reference>
<dbReference type="GO" id="GO:0019068">
    <property type="term" value="P:virion assembly"/>
    <property type="evidence" value="ECO:0007669"/>
    <property type="project" value="InterPro"/>
</dbReference>
<evidence type="ECO:0000313" key="3">
    <source>
        <dbReference type="EMBL" id="SDM79535.1"/>
    </source>
</evidence>
<dbReference type="RefSeq" id="WP_082042020.1">
    <property type="nucleotide sequence ID" value="NZ_CP007511.1"/>
</dbReference>
<dbReference type="Pfam" id="PF05136">
    <property type="entry name" value="Phage_portal_2"/>
    <property type="match status" value="1"/>
</dbReference>
<keyword evidence="5" id="KW-1185">Reference proteome</keyword>
<dbReference type="EMBL" id="CP007511">
    <property type="protein sequence ID" value="AJE16567.1"/>
    <property type="molecule type" value="Genomic_DNA"/>
</dbReference>
<proteinExistence type="predicted"/>
<dbReference type="GeneID" id="77261495"/>
<reference evidence="3 5" key="2">
    <citation type="submission" date="2016-10" db="EMBL/GenBank/DDBJ databases">
        <authorList>
            <person name="Varghese N."/>
            <person name="Submissions S."/>
        </authorList>
    </citation>
    <scope>NUCLEOTIDE SEQUENCE [LARGE SCALE GENOMIC DNA]</scope>
    <source>
        <strain evidence="3 5">DSM 6083</strain>
    </source>
</reference>
<dbReference type="EMBL" id="FNHO01000009">
    <property type="protein sequence ID" value="SDM79535.1"/>
    <property type="molecule type" value="Genomic_DNA"/>
</dbReference>
<evidence type="ECO:0000313" key="5">
    <source>
        <dbReference type="Proteomes" id="UP000182276"/>
    </source>
</evidence>
<evidence type="ECO:0000313" key="2">
    <source>
        <dbReference type="EMBL" id="AJE16567.1"/>
    </source>
</evidence>
<dbReference type="AlphaFoldDB" id="A0A8D4C2W4"/>
<dbReference type="InterPro" id="IPR006429">
    <property type="entry name" value="Phage_lambda_portal"/>
</dbReference>
<protein>
    <submittedName>
        <fullName evidence="2 3">Portal protein</fullName>
    </submittedName>
</protein>
<evidence type="ECO:0000313" key="4">
    <source>
        <dbReference type="Proteomes" id="UP000031271"/>
    </source>
</evidence>
<dbReference type="NCBIfam" id="TIGR01539">
    <property type="entry name" value="portal_lambda"/>
    <property type="match status" value="1"/>
</dbReference>
<reference evidence="4" key="1">
    <citation type="submission" date="2014-03" db="EMBL/GenBank/DDBJ databases">
        <title>Complete genome of Pseudomonas balearica DSM 6083T, a sewage water isolate from an enrichment with 2-methylnaphthalene.</title>
        <authorList>
            <person name="Salva-Serra F."/>
            <person name="Jaen-Luchoro D."/>
            <person name="Busquets A."/>
            <person name="Pena A."/>
            <person name="Gomila M."/>
            <person name="Bosch R."/>
            <person name="Nogales B."/>
            <person name="Garcia-Valdes E."/>
            <person name="Lalucat J."/>
            <person name="Bennasar A."/>
        </authorList>
    </citation>
    <scope>NUCLEOTIDE SEQUENCE [LARGE SCALE GENOMIC DNA]</scope>
    <source>
        <strain evidence="4">DSM 6083</strain>
    </source>
</reference>